<gene>
    <name evidence="1" type="ORF">NDU88_002889</name>
</gene>
<protein>
    <submittedName>
        <fullName evidence="1">Uncharacterized protein</fullName>
    </submittedName>
</protein>
<evidence type="ECO:0000313" key="1">
    <source>
        <dbReference type="EMBL" id="KAJ1097772.1"/>
    </source>
</evidence>
<dbReference type="EMBL" id="JANPWB010000014">
    <property type="protein sequence ID" value="KAJ1097772.1"/>
    <property type="molecule type" value="Genomic_DNA"/>
</dbReference>
<sequence>MQHAIRVLLRHGSLPRESGLQSCYLHGGCQSVSAACLAREVYHVSSAQGGCNACFYAPILSPVAVGLLRSPVSTPLQGQSRTKRLPRPFHEACKRLPGAMSFANRVACAPHSLSAGGASDCLAYPIMFAISALEPFTVTMSPPTQSARWKASVELLEIYFEALDIAADRKLQLLLYLGGADLHKISKIVADAGSPGSSILPIAKA</sequence>
<evidence type="ECO:0000313" key="2">
    <source>
        <dbReference type="Proteomes" id="UP001066276"/>
    </source>
</evidence>
<keyword evidence="2" id="KW-1185">Reference proteome</keyword>
<organism evidence="1 2">
    <name type="scientific">Pleurodeles waltl</name>
    <name type="common">Iberian ribbed newt</name>
    <dbReference type="NCBI Taxonomy" id="8319"/>
    <lineage>
        <taxon>Eukaryota</taxon>
        <taxon>Metazoa</taxon>
        <taxon>Chordata</taxon>
        <taxon>Craniata</taxon>
        <taxon>Vertebrata</taxon>
        <taxon>Euteleostomi</taxon>
        <taxon>Amphibia</taxon>
        <taxon>Batrachia</taxon>
        <taxon>Caudata</taxon>
        <taxon>Salamandroidea</taxon>
        <taxon>Salamandridae</taxon>
        <taxon>Pleurodelinae</taxon>
        <taxon>Pleurodeles</taxon>
    </lineage>
</organism>
<name>A0AAV7M5I8_PLEWA</name>
<dbReference type="Proteomes" id="UP001066276">
    <property type="component" value="Chromosome 10"/>
</dbReference>
<comment type="caution">
    <text evidence="1">The sequence shown here is derived from an EMBL/GenBank/DDBJ whole genome shotgun (WGS) entry which is preliminary data.</text>
</comment>
<dbReference type="AlphaFoldDB" id="A0AAV7M5I8"/>
<proteinExistence type="predicted"/>
<reference evidence="1" key="1">
    <citation type="journal article" date="2022" name="bioRxiv">
        <title>Sequencing and chromosome-scale assembly of the giantPleurodeles waltlgenome.</title>
        <authorList>
            <person name="Brown T."/>
            <person name="Elewa A."/>
            <person name="Iarovenko S."/>
            <person name="Subramanian E."/>
            <person name="Araus A.J."/>
            <person name="Petzold A."/>
            <person name="Susuki M."/>
            <person name="Suzuki K.-i.T."/>
            <person name="Hayashi T."/>
            <person name="Toyoda A."/>
            <person name="Oliveira C."/>
            <person name="Osipova E."/>
            <person name="Leigh N.D."/>
            <person name="Simon A."/>
            <person name="Yun M.H."/>
        </authorList>
    </citation>
    <scope>NUCLEOTIDE SEQUENCE</scope>
    <source>
        <strain evidence="1">20211129_DDA</strain>
        <tissue evidence="1">Liver</tissue>
    </source>
</reference>
<accession>A0AAV7M5I8</accession>